<comment type="subcellular location">
    <subcellularLocation>
        <location evidence="1">Cell membrane</location>
        <topology evidence="1">Multi-pass membrane protein</topology>
    </subcellularLocation>
</comment>
<dbReference type="PANTHER" id="PTHR33406">
    <property type="entry name" value="MEMBRANE PROTEIN MJ1562-RELATED"/>
    <property type="match status" value="1"/>
</dbReference>
<gene>
    <name evidence="10" type="ORF">ACH4WX_08005</name>
</gene>
<organism evidence="10 11">
    <name type="scientific">Nocardia carnea</name>
    <dbReference type="NCBI Taxonomy" id="37328"/>
    <lineage>
        <taxon>Bacteria</taxon>
        <taxon>Bacillati</taxon>
        <taxon>Actinomycetota</taxon>
        <taxon>Actinomycetes</taxon>
        <taxon>Mycobacteriales</taxon>
        <taxon>Nocardiaceae</taxon>
        <taxon>Nocardia</taxon>
    </lineage>
</organism>
<proteinExistence type="inferred from homology"/>
<comment type="similarity">
    <text evidence="2">Belongs to the resistance-nodulation-cell division (RND) (TC 2.A.6) family. MmpL subfamily.</text>
</comment>
<dbReference type="InterPro" id="IPR050545">
    <property type="entry name" value="Mycobact_MmpL"/>
</dbReference>
<feature type="transmembrane region" description="Helical" evidence="8">
    <location>
        <begin position="244"/>
        <end position="264"/>
    </location>
</feature>
<comment type="caution">
    <text evidence="10">The sequence shown here is derived from an EMBL/GenBank/DDBJ whole genome shotgun (WGS) entry which is preliminary data.</text>
</comment>
<protein>
    <submittedName>
        <fullName evidence="10">MMPL family transporter</fullName>
    </submittedName>
</protein>
<evidence type="ECO:0000256" key="3">
    <source>
        <dbReference type="ARBA" id="ARBA00022475"/>
    </source>
</evidence>
<dbReference type="Pfam" id="PF03176">
    <property type="entry name" value="MMPL"/>
    <property type="match status" value="3"/>
</dbReference>
<feature type="domain" description="Membrane transport protein MMPL" evidence="9">
    <location>
        <begin position="515"/>
        <end position="720"/>
    </location>
</feature>
<feature type="transmembrane region" description="Helical" evidence="8">
    <location>
        <begin position="553"/>
        <end position="572"/>
    </location>
</feature>
<feature type="transmembrane region" description="Helical" evidence="8">
    <location>
        <begin position="12"/>
        <end position="34"/>
    </location>
</feature>
<evidence type="ECO:0000313" key="11">
    <source>
        <dbReference type="Proteomes" id="UP001611263"/>
    </source>
</evidence>
<evidence type="ECO:0000256" key="6">
    <source>
        <dbReference type="ARBA" id="ARBA00023136"/>
    </source>
</evidence>
<feature type="transmembrane region" description="Helical" evidence="8">
    <location>
        <begin position="692"/>
        <end position="712"/>
    </location>
</feature>
<evidence type="ECO:0000259" key="9">
    <source>
        <dbReference type="Pfam" id="PF03176"/>
    </source>
</evidence>
<feature type="domain" description="Membrane transport protein MMPL" evidence="9">
    <location>
        <begin position="49"/>
        <end position="278"/>
    </location>
</feature>
<feature type="transmembrane region" description="Helical" evidence="8">
    <location>
        <begin position="319"/>
        <end position="336"/>
    </location>
</feature>
<keyword evidence="4 8" id="KW-0812">Transmembrane</keyword>
<dbReference type="InterPro" id="IPR004869">
    <property type="entry name" value="MMPL_dom"/>
</dbReference>
<keyword evidence="6 8" id="KW-0472">Membrane</keyword>
<evidence type="ECO:0000256" key="1">
    <source>
        <dbReference type="ARBA" id="ARBA00004651"/>
    </source>
</evidence>
<reference evidence="10 11" key="1">
    <citation type="submission" date="2024-10" db="EMBL/GenBank/DDBJ databases">
        <title>The Natural Products Discovery Center: Release of the First 8490 Sequenced Strains for Exploring Actinobacteria Biosynthetic Diversity.</title>
        <authorList>
            <person name="Kalkreuter E."/>
            <person name="Kautsar S.A."/>
            <person name="Yang D."/>
            <person name="Bader C.D."/>
            <person name="Teijaro C.N."/>
            <person name="Fluegel L."/>
            <person name="Davis C.M."/>
            <person name="Simpson J.R."/>
            <person name="Lauterbach L."/>
            <person name="Steele A.D."/>
            <person name="Gui C."/>
            <person name="Meng S."/>
            <person name="Li G."/>
            <person name="Viehrig K."/>
            <person name="Ye F."/>
            <person name="Su P."/>
            <person name="Kiefer A.F."/>
            <person name="Nichols A."/>
            <person name="Cepeda A.J."/>
            <person name="Yan W."/>
            <person name="Fan B."/>
            <person name="Jiang Y."/>
            <person name="Adhikari A."/>
            <person name="Zheng C.-J."/>
            <person name="Schuster L."/>
            <person name="Cowan T.M."/>
            <person name="Smanski M.J."/>
            <person name="Chevrette M.G."/>
            <person name="De Carvalho L.P.S."/>
            <person name="Shen B."/>
        </authorList>
    </citation>
    <scope>NUCLEOTIDE SEQUENCE [LARGE SCALE GENOMIC DNA]</scope>
    <source>
        <strain evidence="10 11">NPDC020568</strain>
    </source>
</reference>
<feature type="transmembrane region" description="Helical" evidence="8">
    <location>
        <begin position="408"/>
        <end position="428"/>
    </location>
</feature>
<evidence type="ECO:0000256" key="4">
    <source>
        <dbReference type="ARBA" id="ARBA00022692"/>
    </source>
</evidence>
<keyword evidence="11" id="KW-1185">Reference proteome</keyword>
<dbReference type="EMBL" id="JBIRUQ010000001">
    <property type="protein sequence ID" value="MFI1460653.1"/>
    <property type="molecule type" value="Genomic_DNA"/>
</dbReference>
<dbReference type="Proteomes" id="UP001611263">
    <property type="component" value="Unassembled WGS sequence"/>
</dbReference>
<dbReference type="RefSeq" id="WP_081595535.1">
    <property type="nucleotide sequence ID" value="NZ_JBIRUQ010000001.1"/>
</dbReference>
<feature type="transmembrane region" description="Helical" evidence="8">
    <location>
        <begin position="579"/>
        <end position="601"/>
    </location>
</feature>
<sequence length="749" mass="78906">MLTAGTHRWGRFVYRHRIAVLVISLFVVALSGLYGRDLADRLTQDGWFDESSESVAASKLADATFGRDTDSDVVALYTAPPGKTVDDPQVRAAVTAQLAGLLRDHPDRVLRIDSYWDSALAGQFADDSRTYAFASIGLHGEGSATVDNYLAIAGDLEADTPGAGPAGTTVELAGLQPVVEGINTGMQDDIRRAEMIALPLVALLLYFVFGGVVAALLPVLVGGMTILGTQGIMRLLTGHIDVNVFASAVVTLVSLGLAIDYGLFTVTRFREELAAGGVGESGPEAAAKRNHGGPSPTPDRDSGVEDAVARTVATSGRTVVFSAAIIAVSLGALFIYPNGVLRSVPYGGISAVLLAAVLSVTALPAMLAIVGRRIDLWKWRRFARASTEAEIDRGIFSRLAVRAMARPWAVIVPVVLGLLLLMVPFRHIEFGGLSEKYLAQDNPARVAQEKFDALFPGFRTEPLRLVVTGADAAQLSDIRLQANVTPGLTGPFEPAAPTRDGINVLEAGLVDERAADTAIAVLRGIEEPGGVRVMVAGVPALERDSIHGLLEGLPLLALLLVVAAVALMYAAFRSLILAVKAVVMSALSLGATLGILTWIFVEGHGAELFDFTPGPLMFAVLVLIVTVVFGLSTDYEVFLLSRVAEARANGADPPESIRYGIAHTGGVITSAAAILIVVTGAFGFSELVMMKYIAYGMIAALILDATVIRMLLTPAVLKLIWRPKSPIPAADVVVEPETAVAGPQAAEKT</sequence>
<dbReference type="PANTHER" id="PTHR33406:SF11">
    <property type="entry name" value="MEMBRANE PROTEIN SCO6666-RELATED"/>
    <property type="match status" value="1"/>
</dbReference>
<feature type="transmembrane region" description="Helical" evidence="8">
    <location>
        <begin position="196"/>
        <end position="224"/>
    </location>
</feature>
<keyword evidence="3" id="KW-1003">Cell membrane</keyword>
<evidence type="ECO:0000256" key="5">
    <source>
        <dbReference type="ARBA" id="ARBA00022989"/>
    </source>
</evidence>
<evidence type="ECO:0000256" key="7">
    <source>
        <dbReference type="SAM" id="MobiDB-lite"/>
    </source>
</evidence>
<feature type="transmembrane region" description="Helical" evidence="8">
    <location>
        <begin position="659"/>
        <end position="680"/>
    </location>
</feature>
<dbReference type="GeneID" id="93505248"/>
<accession>A0ABW7TI00</accession>
<feature type="transmembrane region" description="Helical" evidence="8">
    <location>
        <begin position="616"/>
        <end position="638"/>
    </location>
</feature>
<dbReference type="SUPFAM" id="SSF82866">
    <property type="entry name" value="Multidrug efflux transporter AcrB transmembrane domain"/>
    <property type="match status" value="2"/>
</dbReference>
<feature type="region of interest" description="Disordered" evidence="7">
    <location>
        <begin position="279"/>
        <end position="306"/>
    </location>
</feature>
<dbReference type="Gene3D" id="1.20.1640.10">
    <property type="entry name" value="Multidrug efflux transporter AcrB transmembrane domain"/>
    <property type="match status" value="2"/>
</dbReference>
<feature type="transmembrane region" description="Helical" evidence="8">
    <location>
        <begin position="348"/>
        <end position="371"/>
    </location>
</feature>
<evidence type="ECO:0000256" key="2">
    <source>
        <dbReference type="ARBA" id="ARBA00010157"/>
    </source>
</evidence>
<name>A0ABW7TI00_9NOCA</name>
<keyword evidence="5 8" id="KW-1133">Transmembrane helix</keyword>
<evidence type="ECO:0000313" key="10">
    <source>
        <dbReference type="EMBL" id="MFI1460653.1"/>
    </source>
</evidence>
<feature type="domain" description="Membrane transport protein MMPL" evidence="9">
    <location>
        <begin position="304"/>
        <end position="407"/>
    </location>
</feature>
<evidence type="ECO:0000256" key="8">
    <source>
        <dbReference type="SAM" id="Phobius"/>
    </source>
</evidence>